<name>D7DMC5_METV0</name>
<dbReference type="Pfam" id="PF08521">
    <property type="entry name" value="2CSK_N"/>
    <property type="match status" value="1"/>
</dbReference>
<dbReference type="SMART" id="SM00388">
    <property type="entry name" value="HisKA"/>
    <property type="match status" value="1"/>
</dbReference>
<dbReference type="Proteomes" id="UP000000383">
    <property type="component" value="Chromosome"/>
</dbReference>
<dbReference type="Pfam" id="PF02518">
    <property type="entry name" value="HATPase_c"/>
    <property type="match status" value="1"/>
</dbReference>
<evidence type="ECO:0000256" key="5">
    <source>
        <dbReference type="ARBA" id="ARBA00022679"/>
    </source>
</evidence>
<evidence type="ECO:0000256" key="3">
    <source>
        <dbReference type="ARBA" id="ARBA00012438"/>
    </source>
</evidence>
<dbReference type="PANTHER" id="PTHR45436">
    <property type="entry name" value="SENSOR HISTIDINE KINASE YKOH"/>
    <property type="match status" value="1"/>
</dbReference>
<evidence type="ECO:0000313" key="12">
    <source>
        <dbReference type="EMBL" id="ADI28836.1"/>
    </source>
</evidence>
<dbReference type="Pfam" id="PF00512">
    <property type="entry name" value="HisKA"/>
    <property type="match status" value="1"/>
</dbReference>
<comment type="subcellular location">
    <subcellularLocation>
        <location evidence="2">Membrane</location>
    </subcellularLocation>
</comment>
<protein>
    <recommendedName>
        <fullName evidence="3">histidine kinase</fullName>
        <ecNumber evidence="3">2.7.13.3</ecNumber>
    </recommendedName>
</protein>
<dbReference type="EMBL" id="CP002056">
    <property type="protein sequence ID" value="ADI28836.1"/>
    <property type="molecule type" value="Genomic_DNA"/>
</dbReference>
<keyword evidence="13" id="KW-1185">Reference proteome</keyword>
<proteinExistence type="predicted"/>
<dbReference type="SUPFAM" id="SSF47384">
    <property type="entry name" value="Homodimeric domain of signal transducing histidine kinase"/>
    <property type="match status" value="1"/>
</dbReference>
<accession>D7DMC5</accession>
<keyword evidence="8 10" id="KW-1133">Transmembrane helix</keyword>
<evidence type="ECO:0000259" key="11">
    <source>
        <dbReference type="PROSITE" id="PS50109"/>
    </source>
</evidence>
<keyword evidence="6 10" id="KW-0812">Transmembrane</keyword>
<evidence type="ECO:0000256" key="1">
    <source>
        <dbReference type="ARBA" id="ARBA00000085"/>
    </source>
</evidence>
<dbReference type="PANTHER" id="PTHR45436:SF1">
    <property type="entry name" value="SENSOR PROTEIN QSEC"/>
    <property type="match status" value="1"/>
</dbReference>
<dbReference type="HOGENOM" id="CLU_000445_89_37_4"/>
<dbReference type="InterPro" id="IPR005467">
    <property type="entry name" value="His_kinase_dom"/>
</dbReference>
<dbReference type="OrthoDB" id="8583694at2"/>
<dbReference type="STRING" id="666681.M301_0452"/>
<dbReference type="CDD" id="cd00082">
    <property type="entry name" value="HisKA"/>
    <property type="match status" value="1"/>
</dbReference>
<dbReference type="AlphaFoldDB" id="D7DMC5"/>
<organism evidence="12 13">
    <name type="scientific">Methylotenera versatilis (strain 301)</name>
    <dbReference type="NCBI Taxonomy" id="666681"/>
    <lineage>
        <taxon>Bacteria</taxon>
        <taxon>Pseudomonadati</taxon>
        <taxon>Pseudomonadota</taxon>
        <taxon>Betaproteobacteria</taxon>
        <taxon>Nitrosomonadales</taxon>
        <taxon>Methylophilaceae</taxon>
        <taxon>Methylotenera</taxon>
    </lineage>
</organism>
<dbReference type="Gene3D" id="3.30.565.10">
    <property type="entry name" value="Histidine kinase-like ATPase, C-terminal domain"/>
    <property type="match status" value="1"/>
</dbReference>
<dbReference type="RefSeq" id="WP_013147152.1">
    <property type="nucleotide sequence ID" value="NC_014207.1"/>
</dbReference>
<evidence type="ECO:0000256" key="2">
    <source>
        <dbReference type="ARBA" id="ARBA00004370"/>
    </source>
</evidence>
<comment type="catalytic activity">
    <reaction evidence="1">
        <text>ATP + protein L-histidine = ADP + protein N-phospho-L-histidine.</text>
        <dbReference type="EC" id="2.7.13.3"/>
    </reaction>
</comment>
<dbReference type="InterPro" id="IPR003661">
    <property type="entry name" value="HisK_dim/P_dom"/>
</dbReference>
<keyword evidence="4" id="KW-0597">Phosphoprotein</keyword>
<dbReference type="SMART" id="SM00387">
    <property type="entry name" value="HATPase_c"/>
    <property type="match status" value="1"/>
</dbReference>
<dbReference type="InterPro" id="IPR004358">
    <property type="entry name" value="Sig_transdc_His_kin-like_C"/>
</dbReference>
<keyword evidence="5" id="KW-0808">Transferase</keyword>
<dbReference type="InterPro" id="IPR036890">
    <property type="entry name" value="HATPase_C_sf"/>
</dbReference>
<evidence type="ECO:0000256" key="8">
    <source>
        <dbReference type="ARBA" id="ARBA00022989"/>
    </source>
</evidence>
<gene>
    <name evidence="12" type="ordered locus">M301_0452</name>
</gene>
<keyword evidence="7 12" id="KW-0418">Kinase</keyword>
<dbReference type="GO" id="GO:0000155">
    <property type="term" value="F:phosphorelay sensor kinase activity"/>
    <property type="evidence" value="ECO:0007669"/>
    <property type="project" value="InterPro"/>
</dbReference>
<dbReference type="InterPro" id="IPR013727">
    <property type="entry name" value="2CSK_N"/>
</dbReference>
<reference evidence="13" key="1">
    <citation type="submission" date="2010-05" db="EMBL/GenBank/DDBJ databases">
        <title>Complete sequence of Methylotenera sp. 301.</title>
        <authorList>
            <person name="Lucas S."/>
            <person name="Copeland A."/>
            <person name="Lapidus A."/>
            <person name="Cheng J.-F."/>
            <person name="Bruce D."/>
            <person name="Goodwin L."/>
            <person name="Pitluck S."/>
            <person name="Clum A."/>
            <person name="Land M."/>
            <person name="Hauser L."/>
            <person name="Kyrpides N."/>
            <person name="Ivanova N."/>
            <person name="Chistoservova L."/>
            <person name="Kalyuzhnaya M."/>
            <person name="Woyke T."/>
        </authorList>
    </citation>
    <scope>NUCLEOTIDE SEQUENCE [LARGE SCALE GENOMIC DNA]</scope>
    <source>
        <strain evidence="13">301</strain>
    </source>
</reference>
<evidence type="ECO:0000256" key="4">
    <source>
        <dbReference type="ARBA" id="ARBA00022553"/>
    </source>
</evidence>
<dbReference type="Gene3D" id="1.10.287.130">
    <property type="match status" value="1"/>
</dbReference>
<dbReference type="KEGG" id="meh:M301_0452"/>
<dbReference type="CDD" id="cd00075">
    <property type="entry name" value="HATPase"/>
    <property type="match status" value="1"/>
</dbReference>
<dbReference type="InterPro" id="IPR050428">
    <property type="entry name" value="TCS_sensor_his_kinase"/>
</dbReference>
<dbReference type="GO" id="GO:0005886">
    <property type="term" value="C:plasma membrane"/>
    <property type="evidence" value="ECO:0007669"/>
    <property type="project" value="TreeGrafter"/>
</dbReference>
<dbReference type="EC" id="2.7.13.3" evidence="3"/>
<evidence type="ECO:0000256" key="9">
    <source>
        <dbReference type="ARBA" id="ARBA00023136"/>
    </source>
</evidence>
<dbReference type="PRINTS" id="PR00344">
    <property type="entry name" value="BCTRLSENSOR"/>
</dbReference>
<dbReference type="eggNOG" id="COG0642">
    <property type="taxonomic scope" value="Bacteria"/>
</dbReference>
<feature type="domain" description="Histidine kinase" evidence="11">
    <location>
        <begin position="240"/>
        <end position="453"/>
    </location>
</feature>
<dbReference type="SUPFAM" id="SSF55874">
    <property type="entry name" value="ATPase domain of HSP90 chaperone/DNA topoisomerase II/histidine kinase"/>
    <property type="match status" value="1"/>
</dbReference>
<evidence type="ECO:0000313" key="13">
    <source>
        <dbReference type="Proteomes" id="UP000000383"/>
    </source>
</evidence>
<dbReference type="InterPro" id="IPR003594">
    <property type="entry name" value="HATPase_dom"/>
</dbReference>
<evidence type="ECO:0000256" key="10">
    <source>
        <dbReference type="SAM" id="Phobius"/>
    </source>
</evidence>
<keyword evidence="9 10" id="KW-0472">Membrane</keyword>
<dbReference type="InterPro" id="IPR036097">
    <property type="entry name" value="HisK_dim/P_sf"/>
</dbReference>
<dbReference type="PROSITE" id="PS50109">
    <property type="entry name" value="HIS_KIN"/>
    <property type="match status" value="1"/>
</dbReference>
<feature type="transmembrane region" description="Helical" evidence="10">
    <location>
        <begin position="156"/>
        <end position="179"/>
    </location>
</feature>
<reference evidence="12 13" key="2">
    <citation type="journal article" date="2011" name="J. Bacteriol.">
        <title>Genomes of three methylotrophs from a single niche uncover genetic and metabolic divergence of Methylophilaceae.</title>
        <authorList>
            <person name="Lapidus A."/>
            <person name="Clum A."/>
            <person name="Labutti K."/>
            <person name="Kaluzhnaya M.G."/>
            <person name="Lim S."/>
            <person name="Beck D.A."/>
            <person name="Glavina Del Rio T."/>
            <person name="Nolan M."/>
            <person name="Mavromatis K."/>
            <person name="Huntemann M."/>
            <person name="Lucas S."/>
            <person name="Lidstrom M.E."/>
            <person name="Ivanova N."/>
            <person name="Chistoserdova L."/>
        </authorList>
    </citation>
    <scope>NUCLEOTIDE SEQUENCE [LARGE SCALE GENOMIC DNA]</scope>
    <source>
        <strain evidence="12 13">301</strain>
    </source>
</reference>
<evidence type="ECO:0000256" key="6">
    <source>
        <dbReference type="ARBA" id="ARBA00022692"/>
    </source>
</evidence>
<feature type="transmembrane region" description="Helical" evidence="10">
    <location>
        <begin position="9"/>
        <end position="31"/>
    </location>
</feature>
<evidence type="ECO:0000256" key="7">
    <source>
        <dbReference type="ARBA" id="ARBA00022777"/>
    </source>
</evidence>
<sequence length="457" mass="49835">MESSLKQQLLIWLIVPMLVIAPVAATFQYWLSLRPAKQEFDHQLGDYAIAVSSFLKVDGKSIHFKMTDEAVHLLRTDQIDTEFFLVASPDGKVIAGDPALNTPEDKIAAGELRFIDREINGHALRMVMYGVACGQNPCQVRVAETLRKRDKAQTQALITTLLSILVLGLTTTAVVLIAVKHGLKPMQDLRAQLADRSFSDLQAISLPHAPSELQPLITTLNHLFKQLSDASNAQKAFLADAAHQLRTPLTALQTESELALLEPHPKSLNTTLERLNRSASRAAKLANQLLAIARADPNSQNSTEFKHINLKDIGAEAANEWSSLAFSAGIDLGFQLLTAPVYGQSTLLQELLSNLIHNSIEHAGKSTQITVKTYVLEQSAILEVEDDGPGIDFEERQKVLKRFSRGSQAKGFGSGLGLAIVNDITQIHGAKLILTTPTKGKGLLVRISFRIDSPSAG</sequence>